<dbReference type="OrthoDB" id="424465at2759"/>
<evidence type="ECO:0000259" key="2">
    <source>
        <dbReference type="PROSITE" id="PS50181"/>
    </source>
</evidence>
<dbReference type="EMBL" id="KZ824284">
    <property type="protein sequence ID" value="RAL12313.1"/>
    <property type="molecule type" value="Genomic_DNA"/>
</dbReference>
<dbReference type="InterPro" id="IPR036047">
    <property type="entry name" value="F-box-like_dom_sf"/>
</dbReference>
<feature type="region of interest" description="Disordered" evidence="1">
    <location>
        <begin position="466"/>
        <end position="512"/>
    </location>
</feature>
<keyword evidence="5" id="KW-1185">Reference proteome</keyword>
<dbReference type="PANTHER" id="PTHR12480">
    <property type="entry name" value="ARGININE DEMETHYLASE AND LYSYL-HYDROXYLASE JMJD"/>
    <property type="match status" value="1"/>
</dbReference>
<dbReference type="PROSITE" id="PS51184">
    <property type="entry name" value="JMJC"/>
    <property type="match status" value="1"/>
</dbReference>
<evidence type="ECO:0000259" key="3">
    <source>
        <dbReference type="PROSITE" id="PS51184"/>
    </source>
</evidence>
<feature type="domain" description="JmjC" evidence="3">
    <location>
        <begin position="265"/>
        <end position="429"/>
    </location>
</feature>
<gene>
    <name evidence="4" type="ORF">BO97DRAFT_65649</name>
</gene>
<dbReference type="Proteomes" id="UP000248961">
    <property type="component" value="Unassembled WGS sequence"/>
</dbReference>
<dbReference type="AlphaFoldDB" id="A0A395HY56"/>
<proteinExistence type="predicted"/>
<feature type="domain" description="F-box" evidence="2">
    <location>
        <begin position="66"/>
        <end position="112"/>
    </location>
</feature>
<feature type="compositionally biased region" description="Basic and acidic residues" evidence="1">
    <location>
        <begin position="475"/>
        <end position="486"/>
    </location>
</feature>
<dbReference type="RefSeq" id="XP_025551467.1">
    <property type="nucleotide sequence ID" value="XM_025700968.1"/>
</dbReference>
<dbReference type="GeneID" id="37205257"/>
<dbReference type="SUPFAM" id="SSF81383">
    <property type="entry name" value="F-box domain"/>
    <property type="match status" value="1"/>
</dbReference>
<evidence type="ECO:0000256" key="1">
    <source>
        <dbReference type="SAM" id="MobiDB-lite"/>
    </source>
</evidence>
<dbReference type="VEuPathDB" id="FungiDB:BO97DRAFT_65649"/>
<dbReference type="SMART" id="SM00256">
    <property type="entry name" value="FBOX"/>
    <property type="match status" value="1"/>
</dbReference>
<evidence type="ECO:0000313" key="4">
    <source>
        <dbReference type="EMBL" id="RAL12313.1"/>
    </source>
</evidence>
<name>A0A395HY56_ASPHC</name>
<feature type="region of interest" description="Disordered" evidence="1">
    <location>
        <begin position="21"/>
        <end position="44"/>
    </location>
</feature>
<dbReference type="GO" id="GO:0005634">
    <property type="term" value="C:nucleus"/>
    <property type="evidence" value="ECO:0007669"/>
    <property type="project" value="TreeGrafter"/>
</dbReference>
<protein>
    <submittedName>
        <fullName evidence="4">F-box and JmjC domain protein</fullName>
    </submittedName>
</protein>
<dbReference type="PANTHER" id="PTHR12480:SF21">
    <property type="entry name" value="JMJC DOMAIN-CONTAINING PROTEIN 8"/>
    <property type="match status" value="1"/>
</dbReference>
<dbReference type="InterPro" id="IPR003347">
    <property type="entry name" value="JmjC_dom"/>
</dbReference>
<organism evidence="4 5">
    <name type="scientific">Aspergillus homomorphus (strain CBS 101889)</name>
    <dbReference type="NCBI Taxonomy" id="1450537"/>
    <lineage>
        <taxon>Eukaryota</taxon>
        <taxon>Fungi</taxon>
        <taxon>Dikarya</taxon>
        <taxon>Ascomycota</taxon>
        <taxon>Pezizomycotina</taxon>
        <taxon>Eurotiomycetes</taxon>
        <taxon>Eurotiomycetidae</taxon>
        <taxon>Eurotiales</taxon>
        <taxon>Aspergillaceae</taxon>
        <taxon>Aspergillus</taxon>
        <taxon>Aspergillus subgen. Circumdati</taxon>
    </lineage>
</organism>
<dbReference type="InterPro" id="IPR001810">
    <property type="entry name" value="F-box_dom"/>
</dbReference>
<evidence type="ECO:0000313" key="5">
    <source>
        <dbReference type="Proteomes" id="UP000248961"/>
    </source>
</evidence>
<dbReference type="Pfam" id="PF12937">
    <property type="entry name" value="F-box-like"/>
    <property type="match status" value="1"/>
</dbReference>
<dbReference type="PROSITE" id="PS50181">
    <property type="entry name" value="FBOX"/>
    <property type="match status" value="1"/>
</dbReference>
<dbReference type="STRING" id="1450537.A0A395HY56"/>
<accession>A0A395HY56</accession>
<dbReference type="GO" id="GO:0000987">
    <property type="term" value="F:cis-regulatory region sequence-specific DNA binding"/>
    <property type="evidence" value="ECO:0007669"/>
    <property type="project" value="TreeGrafter"/>
</dbReference>
<sequence length="512" mass="57675">MKMPDINARDGVLSLGQDMVTHTYPTSTSNPEPEGESAHDAIPGHPLGVKPSGNALLATANLRDAIGTFNILPDEFILLLLEHLDGSSLVRIGRTCKAFYAFTRAEELWKALFIASPPAKFTWKGTWRSSYLNIPPAEVCILDCSNLYSDVLHRPFHCAHISLDPYVNGIPARNQISRLPDLSYEEFNEKWTDTPFILTEPVKEWPAFKKWTVDSLLYDYGETVFRAEAVDWPFYSYVEYMKNNSDESPLYLFDRAFVSKMGLKVGQRDQEPEAAYWPLACFGEDFFSVLGNDRPDRQWLIVGPERSGSTFHKDPNATSAWNAVIRGSKYWIMFPSSSKLPPPPGVYVSEDQSEVTSPLSIAEWLFGFHAEARRTPGCIEGICKEGEILHVPSGWWHLVVNIEPSIAITQNFIPRAHLSAALDFLSNKADQVSGFRKDVHNPYERFLAKMQEHHPELLQQAQEELRKKMEGKKRKWDEIVHGKTDQDGPEETSGGGGFSFGFGGDDSDIEVP</sequence>
<dbReference type="InterPro" id="IPR041667">
    <property type="entry name" value="Cupin_8"/>
</dbReference>
<dbReference type="SUPFAM" id="SSF51197">
    <property type="entry name" value="Clavaminate synthase-like"/>
    <property type="match status" value="1"/>
</dbReference>
<reference evidence="4 5" key="1">
    <citation type="submission" date="2018-02" db="EMBL/GenBank/DDBJ databases">
        <title>The genomes of Aspergillus section Nigri reveals drivers in fungal speciation.</title>
        <authorList>
            <consortium name="DOE Joint Genome Institute"/>
            <person name="Vesth T.C."/>
            <person name="Nybo J."/>
            <person name="Theobald S."/>
            <person name="Brandl J."/>
            <person name="Frisvad J.C."/>
            <person name="Nielsen K.F."/>
            <person name="Lyhne E.K."/>
            <person name="Kogle M.E."/>
            <person name="Kuo A."/>
            <person name="Riley R."/>
            <person name="Clum A."/>
            <person name="Nolan M."/>
            <person name="Lipzen A."/>
            <person name="Salamov A."/>
            <person name="Henrissat B."/>
            <person name="Wiebenga A."/>
            <person name="De vries R.P."/>
            <person name="Grigoriev I.V."/>
            <person name="Mortensen U.H."/>
            <person name="Andersen M.R."/>
            <person name="Baker S.E."/>
        </authorList>
    </citation>
    <scope>NUCLEOTIDE SEQUENCE [LARGE SCALE GENOMIC DNA]</scope>
    <source>
        <strain evidence="4 5">CBS 101889</strain>
    </source>
</reference>
<dbReference type="SMART" id="SM00558">
    <property type="entry name" value="JmjC"/>
    <property type="match status" value="1"/>
</dbReference>
<dbReference type="InterPro" id="IPR050910">
    <property type="entry name" value="JMJD6_ArgDemeth/LysHydrox"/>
</dbReference>
<dbReference type="Gene3D" id="2.60.120.650">
    <property type="entry name" value="Cupin"/>
    <property type="match status" value="1"/>
</dbReference>
<dbReference type="Gene3D" id="1.20.1280.50">
    <property type="match status" value="1"/>
</dbReference>
<feature type="compositionally biased region" description="Gly residues" evidence="1">
    <location>
        <begin position="493"/>
        <end position="504"/>
    </location>
</feature>
<dbReference type="Pfam" id="PF13621">
    <property type="entry name" value="Cupin_8"/>
    <property type="match status" value="1"/>
</dbReference>